<dbReference type="GO" id="GO:0016020">
    <property type="term" value="C:membrane"/>
    <property type="evidence" value="ECO:0007669"/>
    <property type="project" value="UniProtKB-SubCell"/>
</dbReference>
<dbReference type="AlphaFoldDB" id="A0A2H0WQ58"/>
<evidence type="ECO:0000256" key="1">
    <source>
        <dbReference type="ARBA" id="ARBA00004141"/>
    </source>
</evidence>
<evidence type="ECO:0000256" key="5">
    <source>
        <dbReference type="SAM" id="Phobius"/>
    </source>
</evidence>
<feature type="transmembrane region" description="Helical" evidence="5">
    <location>
        <begin position="177"/>
        <end position="194"/>
    </location>
</feature>
<evidence type="ECO:0000313" key="7">
    <source>
        <dbReference type="EMBL" id="PIS14802.1"/>
    </source>
</evidence>
<dbReference type="Gene3D" id="1.20.1740.10">
    <property type="entry name" value="Amino acid/polyamine transporter I"/>
    <property type="match status" value="1"/>
</dbReference>
<keyword evidence="4 5" id="KW-0472">Membrane</keyword>
<comment type="subcellular location">
    <subcellularLocation>
        <location evidence="1">Membrane</location>
        <topology evidence="1">Multi-pass membrane protein</topology>
    </subcellularLocation>
</comment>
<keyword evidence="2 5" id="KW-0812">Transmembrane</keyword>
<evidence type="ECO:0000313" key="8">
    <source>
        <dbReference type="Proteomes" id="UP000230775"/>
    </source>
</evidence>
<evidence type="ECO:0000256" key="4">
    <source>
        <dbReference type="ARBA" id="ARBA00023136"/>
    </source>
</evidence>
<dbReference type="PANTHER" id="PTHR22950:SF461">
    <property type="entry name" value="AMINO ACID TRANSPORTER TRANSMEMBRANE DOMAIN-CONTAINING PROTEIN"/>
    <property type="match status" value="1"/>
</dbReference>
<feature type="transmembrane region" description="Helical" evidence="5">
    <location>
        <begin position="113"/>
        <end position="131"/>
    </location>
</feature>
<name>A0A2H0WQ58_9BACT</name>
<feature type="transmembrane region" description="Helical" evidence="5">
    <location>
        <begin position="289"/>
        <end position="307"/>
    </location>
</feature>
<feature type="transmembrane region" description="Helical" evidence="5">
    <location>
        <begin position="79"/>
        <end position="101"/>
    </location>
</feature>
<evidence type="ECO:0000256" key="2">
    <source>
        <dbReference type="ARBA" id="ARBA00022692"/>
    </source>
</evidence>
<feature type="transmembrane region" description="Helical" evidence="5">
    <location>
        <begin position="255"/>
        <end position="277"/>
    </location>
</feature>
<keyword evidence="3 5" id="KW-1133">Transmembrane helix</keyword>
<accession>A0A2H0WQ58</accession>
<feature type="domain" description="Amino acid transporter transmembrane" evidence="6">
    <location>
        <begin position="7"/>
        <end position="229"/>
    </location>
</feature>
<gene>
    <name evidence="7" type="ORF">COT64_00695</name>
</gene>
<sequence length="369" mass="41461">MNKNFVLATGLLAGTIIGAGVFPLPYVFSRLGLAVGFFYLAAFALAYFIIHWMYAKVLAIQDGNHQFFYLAHKYLGGRFANLASLIILGELVFVLVVYLVLAPTFAELLFKNNTIVFLLAFWLLGSIFIFVRLSWMGFADFAGTICILGIVGIIFYIGFGSPLEVSFFQKIDWKTFFLPFGPLLFSLAGRPAIHKVMEEYRRAKAGGNVFSLKKVAFWGTIIPALIYVFFIVSVLKLNPSVSPEALNSLGFLPPVILALLGIMGLITLWTSYFMIGVNVKDILRIDLKYPKWVSAATVLFAPLVLYFAGFKEFLFVISFVGGVFLALEAIFVILLWQKAFPENKWRWLAWPLYAVFATALSYEIFSFFN</sequence>
<evidence type="ECO:0000259" key="6">
    <source>
        <dbReference type="Pfam" id="PF01490"/>
    </source>
</evidence>
<dbReference type="EMBL" id="PEZI01000016">
    <property type="protein sequence ID" value="PIS14802.1"/>
    <property type="molecule type" value="Genomic_DNA"/>
</dbReference>
<dbReference type="PANTHER" id="PTHR22950">
    <property type="entry name" value="AMINO ACID TRANSPORTER"/>
    <property type="match status" value="1"/>
</dbReference>
<protein>
    <recommendedName>
        <fullName evidence="6">Amino acid transporter transmembrane domain-containing protein</fullName>
    </recommendedName>
</protein>
<feature type="transmembrane region" description="Helical" evidence="5">
    <location>
        <begin position="313"/>
        <end position="336"/>
    </location>
</feature>
<dbReference type="Pfam" id="PF01490">
    <property type="entry name" value="Aa_trans"/>
    <property type="match status" value="1"/>
</dbReference>
<dbReference type="Proteomes" id="UP000230775">
    <property type="component" value="Unassembled WGS sequence"/>
</dbReference>
<evidence type="ECO:0000256" key="3">
    <source>
        <dbReference type="ARBA" id="ARBA00022989"/>
    </source>
</evidence>
<feature type="transmembrane region" description="Helical" evidence="5">
    <location>
        <begin position="215"/>
        <end position="235"/>
    </location>
</feature>
<comment type="caution">
    <text evidence="7">The sequence shown here is derived from an EMBL/GenBank/DDBJ whole genome shotgun (WGS) entry which is preliminary data.</text>
</comment>
<feature type="transmembrane region" description="Helical" evidence="5">
    <location>
        <begin position="138"/>
        <end position="157"/>
    </location>
</feature>
<proteinExistence type="predicted"/>
<feature type="transmembrane region" description="Helical" evidence="5">
    <location>
        <begin position="348"/>
        <end position="368"/>
    </location>
</feature>
<organism evidence="7 8">
    <name type="scientific">Candidatus Shapirobacteria bacterium CG09_land_8_20_14_0_10_39_12</name>
    <dbReference type="NCBI Taxonomy" id="1974885"/>
    <lineage>
        <taxon>Bacteria</taxon>
        <taxon>Candidatus Shapironibacteriota</taxon>
    </lineage>
</organism>
<dbReference type="InterPro" id="IPR013057">
    <property type="entry name" value="AA_transpt_TM"/>
</dbReference>
<dbReference type="GO" id="GO:0015179">
    <property type="term" value="F:L-amino acid transmembrane transporter activity"/>
    <property type="evidence" value="ECO:0007669"/>
    <property type="project" value="TreeGrafter"/>
</dbReference>
<reference evidence="8" key="1">
    <citation type="submission" date="2017-09" db="EMBL/GenBank/DDBJ databases">
        <title>Depth-based differentiation of microbial function through sediment-hosted aquifers and enrichment of novel symbionts in the deep terrestrial subsurface.</title>
        <authorList>
            <person name="Probst A.J."/>
            <person name="Ladd B."/>
            <person name="Jarett J.K."/>
            <person name="Geller-Mcgrath D.E."/>
            <person name="Sieber C.M.K."/>
            <person name="Emerson J.B."/>
            <person name="Anantharaman K."/>
            <person name="Thomas B.C."/>
            <person name="Malmstrom R."/>
            <person name="Stieglmeier M."/>
            <person name="Klingl A."/>
            <person name="Woyke T."/>
            <person name="Ryan C.M."/>
            <person name="Banfield J.F."/>
        </authorList>
    </citation>
    <scope>NUCLEOTIDE SEQUENCE [LARGE SCALE GENOMIC DNA]</scope>
</reference>
<feature type="transmembrane region" description="Helical" evidence="5">
    <location>
        <begin position="28"/>
        <end position="50"/>
    </location>
</feature>